<evidence type="ECO:0000256" key="12">
    <source>
        <dbReference type="ARBA" id="ARBA00023125"/>
    </source>
</evidence>
<dbReference type="Gene3D" id="3.20.190.10">
    <property type="entry name" value="MutM-like, N-terminal"/>
    <property type="match status" value="1"/>
</dbReference>
<dbReference type="PANTHER" id="PTHR22993:SF10">
    <property type="entry name" value="ENDONUCLEASE 8-LIKE 3"/>
    <property type="match status" value="1"/>
</dbReference>
<keyword evidence="17" id="KW-0326">Glycosidase</keyword>
<evidence type="ECO:0000256" key="14">
    <source>
        <dbReference type="ARBA" id="ARBA00023239"/>
    </source>
</evidence>
<evidence type="ECO:0000313" key="29">
    <source>
        <dbReference type="EMBL" id="GCB64268.1"/>
    </source>
</evidence>
<dbReference type="InterPro" id="IPR036443">
    <property type="entry name" value="Znf_RanBP2_sf"/>
</dbReference>
<feature type="region of interest" description="Disordered" evidence="24">
    <location>
        <begin position="444"/>
        <end position="465"/>
    </location>
</feature>
<keyword evidence="15" id="KW-0539">Nucleus</keyword>
<evidence type="ECO:0000259" key="26">
    <source>
        <dbReference type="PROSITE" id="PS51066"/>
    </source>
</evidence>
<proteinExistence type="inferred from homology"/>
<evidence type="ECO:0000256" key="13">
    <source>
        <dbReference type="ARBA" id="ARBA00023204"/>
    </source>
</evidence>
<evidence type="ECO:0000313" key="30">
    <source>
        <dbReference type="Proteomes" id="UP000288216"/>
    </source>
</evidence>
<dbReference type="GO" id="GO:0019104">
    <property type="term" value="F:DNA N-glycosylase activity"/>
    <property type="evidence" value="ECO:0007669"/>
    <property type="project" value="InterPro"/>
</dbReference>
<dbReference type="Proteomes" id="UP000288216">
    <property type="component" value="Unassembled WGS sequence"/>
</dbReference>
<feature type="domain" description="FPG-type" evidence="26">
    <location>
        <begin position="227"/>
        <end position="261"/>
    </location>
</feature>
<evidence type="ECO:0000256" key="19">
    <source>
        <dbReference type="ARBA" id="ARBA00073168"/>
    </source>
</evidence>
<dbReference type="InterPro" id="IPR015887">
    <property type="entry name" value="DNA_glyclase_Znf_dom_DNA_BS"/>
</dbReference>
<dbReference type="PROSITE" id="PS01242">
    <property type="entry name" value="ZF_FPG_1"/>
    <property type="match status" value="1"/>
</dbReference>
<evidence type="ECO:0000256" key="11">
    <source>
        <dbReference type="ARBA" id="ARBA00022833"/>
    </source>
</evidence>
<dbReference type="InterPro" id="IPR010666">
    <property type="entry name" value="Znf_GRF"/>
</dbReference>
<comment type="catalytic activity">
    <reaction evidence="18">
        <text>2'-deoxyribonucleotide-(2'-deoxyribose 5'-phosphate)-2'-deoxyribonucleotide-DNA = a 3'-end 2'-deoxyribonucleotide-(2,3-dehydro-2,3-deoxyribose 5'-phosphate)-DNA + a 5'-end 5'-phospho-2'-deoxyribonucleoside-DNA + H(+)</text>
        <dbReference type="Rhea" id="RHEA:66592"/>
        <dbReference type="Rhea" id="RHEA-COMP:13180"/>
        <dbReference type="Rhea" id="RHEA-COMP:16897"/>
        <dbReference type="Rhea" id="RHEA-COMP:17067"/>
        <dbReference type="ChEBI" id="CHEBI:15378"/>
        <dbReference type="ChEBI" id="CHEBI:136412"/>
        <dbReference type="ChEBI" id="CHEBI:157695"/>
        <dbReference type="ChEBI" id="CHEBI:167181"/>
        <dbReference type="EC" id="4.2.99.18"/>
    </reaction>
</comment>
<comment type="similarity">
    <text evidence="3">Belongs to the FPG family.</text>
</comment>
<dbReference type="AlphaFoldDB" id="A0A401NTQ2"/>
<evidence type="ECO:0000259" key="27">
    <source>
        <dbReference type="PROSITE" id="PS51068"/>
    </source>
</evidence>
<feature type="domain" description="RanBP2-type" evidence="25">
    <location>
        <begin position="298"/>
        <end position="327"/>
    </location>
</feature>
<dbReference type="Pfam" id="PF00641">
    <property type="entry name" value="Zn_ribbon_RanBP"/>
    <property type="match status" value="1"/>
</dbReference>
<keyword evidence="11" id="KW-0862">Zinc</keyword>
<dbReference type="SUPFAM" id="SSF90209">
    <property type="entry name" value="Ran binding protein zinc finger-like"/>
    <property type="match status" value="1"/>
</dbReference>
<feature type="domain" description="GRF-type" evidence="28">
    <location>
        <begin position="539"/>
        <end position="581"/>
    </location>
</feature>
<evidence type="ECO:0000256" key="15">
    <source>
        <dbReference type="ARBA" id="ARBA00023242"/>
    </source>
</evidence>
<keyword evidence="13" id="KW-0234">DNA repair</keyword>
<feature type="domain" description="GRF-type" evidence="28">
    <location>
        <begin position="492"/>
        <end position="535"/>
    </location>
</feature>
<dbReference type="OrthoDB" id="498125at2759"/>
<dbReference type="GO" id="GO:0140078">
    <property type="term" value="F:class I DNA-(apurinic or apyrimidinic site) endonuclease activity"/>
    <property type="evidence" value="ECO:0007669"/>
    <property type="project" value="UniProtKB-EC"/>
</dbReference>
<evidence type="ECO:0000259" key="28">
    <source>
        <dbReference type="PROSITE" id="PS51999"/>
    </source>
</evidence>
<dbReference type="PROSITE" id="PS51999">
    <property type="entry name" value="ZF_GRF"/>
    <property type="match status" value="2"/>
</dbReference>
<evidence type="ECO:0000256" key="1">
    <source>
        <dbReference type="ARBA" id="ARBA00004123"/>
    </source>
</evidence>
<dbReference type="SUPFAM" id="SSF81624">
    <property type="entry name" value="N-terminal domain of MutM-like DNA repair proteins"/>
    <property type="match status" value="1"/>
</dbReference>
<keyword evidence="9 23" id="KW-0863">Zinc-finger</keyword>
<evidence type="ECO:0000256" key="21">
    <source>
        <dbReference type="ARBA" id="ARBA00082922"/>
    </source>
</evidence>
<dbReference type="InterPro" id="IPR001876">
    <property type="entry name" value="Znf_RanBP2"/>
</dbReference>
<dbReference type="FunFam" id="1.10.8.50:FF:000008">
    <property type="entry name" value="Nei-like DNA glycosylase 3"/>
    <property type="match status" value="1"/>
</dbReference>
<organism evidence="29 30">
    <name type="scientific">Scyliorhinus torazame</name>
    <name type="common">Cloudy catshark</name>
    <name type="synonym">Catulus torazame</name>
    <dbReference type="NCBI Taxonomy" id="75743"/>
    <lineage>
        <taxon>Eukaryota</taxon>
        <taxon>Metazoa</taxon>
        <taxon>Chordata</taxon>
        <taxon>Craniata</taxon>
        <taxon>Vertebrata</taxon>
        <taxon>Chondrichthyes</taxon>
        <taxon>Elasmobranchii</taxon>
        <taxon>Galeomorphii</taxon>
        <taxon>Galeoidea</taxon>
        <taxon>Carcharhiniformes</taxon>
        <taxon>Scyliorhinidae</taxon>
        <taxon>Scyliorhinus</taxon>
    </lineage>
</organism>
<dbReference type="STRING" id="75743.A0A401NTQ2"/>
<evidence type="ECO:0000256" key="6">
    <source>
        <dbReference type="ARBA" id="ARBA00022723"/>
    </source>
</evidence>
<dbReference type="PROSITE" id="PS01358">
    <property type="entry name" value="ZF_RANBP2_1"/>
    <property type="match status" value="1"/>
</dbReference>
<dbReference type="InterPro" id="IPR035937">
    <property type="entry name" value="FPG_N"/>
</dbReference>
<evidence type="ECO:0000256" key="23">
    <source>
        <dbReference type="PROSITE-ProRule" id="PRU00322"/>
    </source>
</evidence>
<keyword evidence="8" id="KW-0227">DNA damage</keyword>
<dbReference type="Gene3D" id="2.30.30.380">
    <property type="entry name" value="Zn-finger domain of Sec23/24"/>
    <property type="match status" value="1"/>
</dbReference>
<evidence type="ECO:0000256" key="7">
    <source>
        <dbReference type="ARBA" id="ARBA00022737"/>
    </source>
</evidence>
<dbReference type="GO" id="GO:0005654">
    <property type="term" value="C:nucleoplasm"/>
    <property type="evidence" value="ECO:0007669"/>
    <property type="project" value="UniProtKB-ARBA"/>
</dbReference>
<evidence type="ECO:0000256" key="16">
    <source>
        <dbReference type="ARBA" id="ARBA00023268"/>
    </source>
</evidence>
<evidence type="ECO:0000256" key="17">
    <source>
        <dbReference type="ARBA" id="ARBA00023295"/>
    </source>
</evidence>
<evidence type="ECO:0000256" key="5">
    <source>
        <dbReference type="ARBA" id="ARBA00022454"/>
    </source>
</evidence>
<reference evidence="29 30" key="1">
    <citation type="journal article" date="2018" name="Nat. Ecol. Evol.">
        <title>Shark genomes provide insights into elasmobranch evolution and the origin of vertebrates.</title>
        <authorList>
            <person name="Hara Y"/>
            <person name="Yamaguchi K"/>
            <person name="Onimaru K"/>
            <person name="Kadota M"/>
            <person name="Koyanagi M"/>
            <person name="Keeley SD"/>
            <person name="Tatsumi K"/>
            <person name="Tanaka K"/>
            <person name="Motone F"/>
            <person name="Kageyama Y"/>
            <person name="Nozu R"/>
            <person name="Adachi N"/>
            <person name="Nishimura O"/>
            <person name="Nakagawa R"/>
            <person name="Tanegashima C"/>
            <person name="Kiyatake I"/>
            <person name="Matsumoto R"/>
            <person name="Murakumo K"/>
            <person name="Nishida K"/>
            <person name="Terakita A"/>
            <person name="Kuratani S"/>
            <person name="Sato K"/>
            <person name="Hyodo S Kuraku.S."/>
        </authorList>
    </citation>
    <scope>NUCLEOTIDE SEQUENCE [LARGE SCALE GENOMIC DNA]</scope>
</reference>
<dbReference type="GO" id="GO:0008270">
    <property type="term" value="F:zinc ion binding"/>
    <property type="evidence" value="ECO:0007669"/>
    <property type="project" value="UniProtKB-KW"/>
</dbReference>
<keyword evidence="30" id="KW-1185">Reference proteome</keyword>
<keyword evidence="6" id="KW-0479">Metal-binding</keyword>
<dbReference type="Pfam" id="PF01149">
    <property type="entry name" value="Fapy_DNA_glyco"/>
    <property type="match status" value="1"/>
</dbReference>
<dbReference type="GO" id="GO:0005694">
    <property type="term" value="C:chromosome"/>
    <property type="evidence" value="ECO:0007669"/>
    <property type="project" value="UniProtKB-SubCell"/>
</dbReference>
<protein>
    <recommendedName>
        <fullName evidence="19">Endonuclease 8-like 3</fullName>
        <ecNumber evidence="4">4.2.99.18</ecNumber>
    </recommendedName>
    <alternativeName>
        <fullName evidence="20">DNA glycosylase/AP lyase Neil3</fullName>
    </alternativeName>
    <alternativeName>
        <fullName evidence="22">Endonuclease VIII-like 3</fullName>
    </alternativeName>
    <alternativeName>
        <fullName evidence="21">Nei-like protein 3</fullName>
    </alternativeName>
</protein>
<keyword evidence="5" id="KW-0158">Chromosome</keyword>
<dbReference type="SMART" id="SM00547">
    <property type="entry name" value="ZnF_RBZ"/>
    <property type="match status" value="1"/>
</dbReference>
<dbReference type="PANTHER" id="PTHR22993">
    <property type="entry name" value="FORMAMIDOPYRIMIDINE-DNA GLYCOSYLASE"/>
    <property type="match status" value="1"/>
</dbReference>
<evidence type="ECO:0000256" key="10">
    <source>
        <dbReference type="ARBA" id="ARBA00022801"/>
    </source>
</evidence>
<sequence length="590" mass="66312">MVEGPGCTINGERIRSRVKERQRVVELRGSTITQVNGQVSYQDGIQQLKGKVYTGVKTLGKELFICFGLTTLRVHFGMHGSMWINSSERKQKDGALAVLEIQLTNDLICFFDSTMDVRSTSDCEQKVKLMEELDVCSVNFNCSRAENELKKHGARMICDVLLDQTVLPGVGNIIKNESIFDSSFHPAVKIWRLSAEQIHHLVKVTRDFTILFYKCRKTGSALYKHLKVYKRSSCGRCNGTVTVCRLGENKRMTYFCSDCQKEDPCQVNISNRLTKRNSPIGWAGGFENHSTDTVAKKEEEEWTCSLCTLINAPSAMSCNACLTQRHVKEPLQMSDFNTDLIKYPCNSFGKPLVEWKLNRKAAFGTTTLVLTSLRSPGKSHRSTFSAGNEMRGKTLLAFGNPSRQPLSSINNHPANEMNSNLWMKGPFNDDASNPTSLGCTNQSLFHQPPKRMKKDHDSTFDSKSSSTISVFRDPVNMNDDASAAANSQIPSCKEHSRPCTLRVVKKEGSNKGRQFYTCSLPPESKCNYFQWADLHFPFCNHGKRCIMRTVLKLGPNNGRTFYVCSQGMGKQCNFFQWTKNEPGVTIFTGN</sequence>
<keyword evidence="14" id="KW-0456">Lyase</keyword>
<dbReference type="Pfam" id="PF06831">
    <property type="entry name" value="H2TH"/>
    <property type="match status" value="1"/>
</dbReference>
<comment type="subcellular location">
    <subcellularLocation>
        <location evidence="2">Chromosome</location>
    </subcellularLocation>
    <subcellularLocation>
        <location evidence="1">Nucleus</location>
    </subcellularLocation>
</comment>
<evidence type="ECO:0000256" key="20">
    <source>
        <dbReference type="ARBA" id="ARBA00081871"/>
    </source>
</evidence>
<dbReference type="PROSITE" id="PS50199">
    <property type="entry name" value="ZF_RANBP2_2"/>
    <property type="match status" value="1"/>
</dbReference>
<accession>A0A401NTQ2</accession>
<evidence type="ECO:0000259" key="25">
    <source>
        <dbReference type="PROSITE" id="PS50199"/>
    </source>
</evidence>
<evidence type="ECO:0000256" key="8">
    <source>
        <dbReference type="ARBA" id="ARBA00022763"/>
    </source>
</evidence>
<evidence type="ECO:0000256" key="24">
    <source>
        <dbReference type="SAM" id="MobiDB-lite"/>
    </source>
</evidence>
<evidence type="ECO:0000256" key="9">
    <source>
        <dbReference type="ARBA" id="ARBA00022771"/>
    </source>
</evidence>
<dbReference type="SMART" id="SM01232">
    <property type="entry name" value="H2TH"/>
    <property type="match status" value="1"/>
</dbReference>
<dbReference type="InterPro" id="IPR010979">
    <property type="entry name" value="Ribosomal_uS13-like_H2TH"/>
</dbReference>
<dbReference type="GO" id="GO:0003684">
    <property type="term" value="F:damaged DNA binding"/>
    <property type="evidence" value="ECO:0007669"/>
    <property type="project" value="InterPro"/>
</dbReference>
<evidence type="ECO:0000256" key="2">
    <source>
        <dbReference type="ARBA" id="ARBA00004286"/>
    </source>
</evidence>
<keyword evidence="10" id="KW-0378">Hydrolase</keyword>
<dbReference type="PROSITE" id="PS51068">
    <property type="entry name" value="FPG_CAT"/>
    <property type="match status" value="1"/>
</dbReference>
<dbReference type="InterPro" id="IPR000214">
    <property type="entry name" value="Znf_DNA_glyclase/AP_lyase"/>
</dbReference>
<keyword evidence="16" id="KW-0511">Multifunctional enzyme</keyword>
<evidence type="ECO:0000256" key="18">
    <source>
        <dbReference type="ARBA" id="ARBA00044632"/>
    </source>
</evidence>
<gene>
    <name evidence="29" type="ORF">scyTo_0004576</name>
</gene>
<dbReference type="EC" id="4.2.99.18" evidence="4"/>
<dbReference type="Gene3D" id="1.10.8.50">
    <property type="match status" value="1"/>
</dbReference>
<dbReference type="CDD" id="cd08969">
    <property type="entry name" value="MeNeil3_N"/>
    <property type="match status" value="1"/>
</dbReference>
<dbReference type="PROSITE" id="PS51066">
    <property type="entry name" value="ZF_FPG_2"/>
    <property type="match status" value="1"/>
</dbReference>
<evidence type="ECO:0000256" key="3">
    <source>
        <dbReference type="ARBA" id="ARBA00009409"/>
    </source>
</evidence>
<dbReference type="InterPro" id="IPR012319">
    <property type="entry name" value="FPG_cat"/>
</dbReference>
<evidence type="ECO:0000256" key="4">
    <source>
        <dbReference type="ARBA" id="ARBA00012720"/>
    </source>
</evidence>
<keyword evidence="12" id="KW-0238">DNA-binding</keyword>
<keyword evidence="7" id="KW-0677">Repeat</keyword>
<dbReference type="InterPro" id="IPR015886">
    <property type="entry name" value="H2TH_FPG"/>
</dbReference>
<dbReference type="EMBL" id="BFAA01001359">
    <property type="protein sequence ID" value="GCB64268.1"/>
    <property type="molecule type" value="Genomic_DNA"/>
</dbReference>
<dbReference type="Pfam" id="PF06839">
    <property type="entry name" value="Zn_ribbon_GRF"/>
    <property type="match status" value="2"/>
</dbReference>
<dbReference type="GO" id="GO:0006284">
    <property type="term" value="P:base-excision repair"/>
    <property type="evidence" value="ECO:0007669"/>
    <property type="project" value="InterPro"/>
</dbReference>
<feature type="domain" description="Formamidopyrimidine-DNA glycosylase catalytic" evidence="27">
    <location>
        <begin position="2"/>
        <end position="219"/>
    </location>
</feature>
<comment type="caution">
    <text evidence="29">The sequence shown here is derived from an EMBL/GenBank/DDBJ whole genome shotgun (WGS) entry which is preliminary data.</text>
</comment>
<dbReference type="OMA" id="MGENGRM"/>
<evidence type="ECO:0000256" key="22">
    <source>
        <dbReference type="ARBA" id="ARBA00083341"/>
    </source>
</evidence>
<dbReference type="SUPFAM" id="SSF46946">
    <property type="entry name" value="S13-like H2TH domain"/>
    <property type="match status" value="1"/>
</dbReference>
<name>A0A401NTQ2_SCYTO</name>